<dbReference type="EMBL" id="CP035631">
    <property type="protein sequence ID" value="WFF41088.1"/>
    <property type="molecule type" value="Genomic_DNA"/>
</dbReference>
<comment type="pathway">
    <text evidence="1">Amino-acid degradation.</text>
</comment>
<accession>A0ABY8FE47</accession>
<keyword evidence="9" id="KW-1185">Reference proteome</keyword>
<evidence type="ECO:0000259" key="6">
    <source>
        <dbReference type="Pfam" id="PF03446"/>
    </source>
</evidence>
<dbReference type="Pfam" id="PF03446">
    <property type="entry name" value="NAD_binding_2"/>
    <property type="match status" value="1"/>
</dbReference>
<dbReference type="Gene3D" id="1.10.1040.10">
    <property type="entry name" value="N-(1-d-carboxylethyl)-l-norvaline Dehydrogenase, domain 2"/>
    <property type="match status" value="1"/>
</dbReference>
<comment type="similarity">
    <text evidence="2">Belongs to the HIBADH-related family.</text>
</comment>
<dbReference type="InterPro" id="IPR036291">
    <property type="entry name" value="NAD(P)-bd_dom_sf"/>
</dbReference>
<dbReference type="InterPro" id="IPR029154">
    <property type="entry name" value="HIBADH-like_NADP-bd"/>
</dbReference>
<dbReference type="InterPro" id="IPR013328">
    <property type="entry name" value="6PGD_dom2"/>
</dbReference>
<evidence type="ECO:0000313" key="8">
    <source>
        <dbReference type="EMBL" id="WFF41088.1"/>
    </source>
</evidence>
<dbReference type="Proteomes" id="UP001321526">
    <property type="component" value="Chromosome"/>
</dbReference>
<keyword evidence="3" id="KW-0101">Branched-chain amino acid catabolism</keyword>
<proteinExistence type="inferred from homology"/>
<evidence type="ECO:0000256" key="3">
    <source>
        <dbReference type="ARBA" id="ARBA00022456"/>
    </source>
</evidence>
<evidence type="ECO:0000256" key="4">
    <source>
        <dbReference type="ARBA" id="ARBA00023002"/>
    </source>
</evidence>
<feature type="domain" description="3-hydroxyisobutyrate dehydrogenase-like NAD-binding" evidence="7">
    <location>
        <begin position="168"/>
        <end position="294"/>
    </location>
</feature>
<reference evidence="8 9" key="1">
    <citation type="submission" date="2019-01" db="EMBL/GenBank/DDBJ databases">
        <title>Genome sequence of Salinicola endophyticus REST5.</title>
        <authorList>
            <person name="Nascimento F.X."/>
        </authorList>
    </citation>
    <scope>NUCLEOTIDE SEQUENCE [LARGE SCALE GENOMIC DNA]</scope>
    <source>
        <strain evidence="8 9">REST5</strain>
    </source>
</reference>
<dbReference type="RefSeq" id="WP_110689859.1">
    <property type="nucleotide sequence ID" value="NZ_CP035631.1"/>
</dbReference>
<name>A0ABY8FE47_9GAMM</name>
<dbReference type="InterPro" id="IPR006115">
    <property type="entry name" value="6PGDH_NADP-bd"/>
</dbReference>
<feature type="domain" description="6-phosphogluconate dehydrogenase NADP-binding" evidence="6">
    <location>
        <begin position="2"/>
        <end position="165"/>
    </location>
</feature>
<dbReference type="InterPro" id="IPR008927">
    <property type="entry name" value="6-PGluconate_DH-like_C_sf"/>
</dbReference>
<keyword evidence="5" id="KW-0520">NAD</keyword>
<dbReference type="SUPFAM" id="SSF51735">
    <property type="entry name" value="NAD(P)-binding Rossmann-fold domains"/>
    <property type="match status" value="1"/>
</dbReference>
<dbReference type="PANTHER" id="PTHR22981">
    <property type="entry name" value="3-HYDROXYISOBUTYRATE DEHYDROGENASE-RELATED"/>
    <property type="match status" value="1"/>
</dbReference>
<organism evidence="8 9">
    <name type="scientific">Salinicola endophyticus</name>
    <dbReference type="NCBI Taxonomy" id="1949083"/>
    <lineage>
        <taxon>Bacteria</taxon>
        <taxon>Pseudomonadati</taxon>
        <taxon>Pseudomonadota</taxon>
        <taxon>Gammaproteobacteria</taxon>
        <taxon>Oceanospirillales</taxon>
        <taxon>Halomonadaceae</taxon>
        <taxon>Salinicola</taxon>
    </lineage>
</organism>
<dbReference type="Gene3D" id="3.40.50.720">
    <property type="entry name" value="NAD(P)-binding Rossmann-like Domain"/>
    <property type="match status" value="1"/>
</dbReference>
<evidence type="ECO:0000256" key="2">
    <source>
        <dbReference type="ARBA" id="ARBA00009080"/>
    </source>
</evidence>
<evidence type="ECO:0000256" key="1">
    <source>
        <dbReference type="ARBA" id="ARBA00005023"/>
    </source>
</evidence>
<dbReference type="EC" id="1.1.1.31" evidence="8"/>
<keyword evidence="4 8" id="KW-0560">Oxidoreductase</keyword>
<evidence type="ECO:0000259" key="7">
    <source>
        <dbReference type="Pfam" id="PF14833"/>
    </source>
</evidence>
<dbReference type="InterPro" id="IPR015815">
    <property type="entry name" value="HIBADH-related"/>
</dbReference>
<evidence type="ECO:0000256" key="5">
    <source>
        <dbReference type="ARBA" id="ARBA00023027"/>
    </source>
</evidence>
<dbReference type="PIRSF" id="PIRSF000103">
    <property type="entry name" value="HIBADH"/>
    <property type="match status" value="1"/>
</dbReference>
<dbReference type="NCBIfam" id="TIGR01692">
    <property type="entry name" value="HIBADH"/>
    <property type="match status" value="1"/>
</dbReference>
<gene>
    <name evidence="8" type="primary">mmsB</name>
    <name evidence="8" type="ORF">EVC62_05985</name>
</gene>
<sequence>MNIAFFGVGNMGGPMAANLIQAGHTVRVFDLLPALVEAAVASGATAAASPREAVTGAEVVISMLPSAAAAQGLYLGDGAADAGILDAIDPAALIVDCSTIDAATSRALAARADELGRVLIDAPVSGGVGGARAGTLTFICGGPAEAVERARPLLETMGRNVFHAGDSGAGQTAKICNNMLLGILMAGTAEALQLGVDNGLDPAVLSAIMAESSGSNWALKVYNPWPGVMPEAPASHDYQGGFGVALMNKDLRLAQEAALRSCSTTPLGALAKSLYGFHAAAGGEGYDFSSIQRFYARGHEPSGQA</sequence>
<dbReference type="Pfam" id="PF14833">
    <property type="entry name" value="NAD_binding_11"/>
    <property type="match status" value="1"/>
</dbReference>
<dbReference type="InterPro" id="IPR011548">
    <property type="entry name" value="HIBADH"/>
</dbReference>
<dbReference type="SUPFAM" id="SSF48179">
    <property type="entry name" value="6-phosphogluconate dehydrogenase C-terminal domain-like"/>
    <property type="match status" value="1"/>
</dbReference>
<dbReference type="PANTHER" id="PTHR22981:SF7">
    <property type="entry name" value="3-HYDROXYISOBUTYRATE DEHYDROGENASE, MITOCHONDRIAL"/>
    <property type="match status" value="1"/>
</dbReference>
<evidence type="ECO:0000313" key="9">
    <source>
        <dbReference type="Proteomes" id="UP001321526"/>
    </source>
</evidence>
<protein>
    <submittedName>
        <fullName evidence="8">3-hydroxyisobutyrate dehydrogenase</fullName>
        <ecNumber evidence="8">1.1.1.31</ecNumber>
    </submittedName>
</protein>
<dbReference type="GO" id="GO:0008442">
    <property type="term" value="F:3-hydroxyisobutyrate dehydrogenase activity"/>
    <property type="evidence" value="ECO:0007669"/>
    <property type="project" value="UniProtKB-EC"/>
</dbReference>